<dbReference type="AlphaFoldDB" id="A0AA49JX09"/>
<proteinExistence type="predicted"/>
<reference evidence="2" key="1">
    <citation type="submission" date="2023-07" db="EMBL/GenBank/DDBJ databases">
        <authorList>
            <person name="Haufschild T."/>
            <person name="Kallscheuer N."/>
            <person name="Hammer J."/>
            <person name="Kohn T."/>
            <person name="Kabuu M."/>
            <person name="Jogler M."/>
            <person name="Wohfarth N."/>
            <person name="Heuer A."/>
            <person name="Rohde M."/>
            <person name="van Teeseling M.C.F."/>
            <person name="Jogler C."/>
        </authorList>
    </citation>
    <scope>NUCLEOTIDE SEQUENCE</scope>
    <source>
        <strain evidence="2">Strain 138</strain>
        <strain evidence="3">Strain 318</strain>
    </source>
</reference>
<evidence type="ECO:0000259" key="1">
    <source>
        <dbReference type="Pfam" id="PF13529"/>
    </source>
</evidence>
<keyword evidence="4" id="KW-1185">Reference proteome</keyword>
<dbReference type="KEGG" id="pspc:Strain318_002859"/>
<sequence>MLSEQAGNALLSTAFSLESIVRLPAETNSPVPLASGDTAYFRDVAVSTTHTITATADGQTFRLDLVYPDGSRDQGGTLTFRSTFNGQSDCFVFGLGSLCGGTQIFLFLDVNVQCAPDGLYRLEPFVNGAPEPAGIGEFQLIPMIPPGTYTTYNQADFITPYDSACAGADGSIRCRGVEGEVRKTIAQKGCLLTAAAMALSYFQVETRPDSLNAWLNRNAGYEGPGVLRYWRIANRAAESGVQFTAGPVPVNTIGGLRDLICRYGPQVVKVNTRQDGSTHFVLATGIAPNGNDVRIDDPGSRSDVPLLRARYGGFESVRQLRRTTGAFDTLGTGLVVTVFSPAHLLLTDPLGRRVGFDPSAGRLFAEVPGSSYDSTAGLSNVLDDDTFGPDDAEQPKQIELTEAVTGVYTVVVEGTGNGTYELATSLLGNGNRSASISYRDIPIAAGERHRYAFAYNPDAVGMPGSTGAGSGGFSGGGQSAQADAILTYARPGQRQTTLVPGSAQYRLLIFYAPGTVPGSFLAELNGSDVTALFTPVAGSSEMVEIPLGPGRNVLKLRADGIGNSRVLSDADNLVFIVP</sequence>
<accession>A0AA49K377</accession>
<evidence type="ECO:0000313" key="2">
    <source>
        <dbReference type="EMBL" id="WKW13536.1"/>
    </source>
</evidence>
<organism evidence="2">
    <name type="scientific">Pseudogemmatithrix spongiicola</name>
    <dbReference type="NCBI Taxonomy" id="3062599"/>
    <lineage>
        <taxon>Bacteria</taxon>
        <taxon>Pseudomonadati</taxon>
        <taxon>Gemmatimonadota</taxon>
        <taxon>Gemmatimonadia</taxon>
        <taxon>Gemmatimonadales</taxon>
        <taxon>Gemmatimonadaceae</taxon>
        <taxon>Pseudogemmatithrix</taxon>
    </lineage>
</organism>
<dbReference type="Pfam" id="PF13529">
    <property type="entry name" value="Peptidase_C39_2"/>
    <property type="match status" value="1"/>
</dbReference>
<dbReference type="EMBL" id="CP130612">
    <property type="protein sequence ID" value="WKW13536.1"/>
    <property type="molecule type" value="Genomic_DNA"/>
</dbReference>
<evidence type="ECO:0000313" key="3">
    <source>
        <dbReference type="EMBL" id="WKW16443.1"/>
    </source>
</evidence>
<dbReference type="Proteomes" id="UP001229955">
    <property type="component" value="Chromosome"/>
</dbReference>
<protein>
    <recommendedName>
        <fullName evidence="1">Peptidase C39-like domain-containing protein</fullName>
    </recommendedName>
</protein>
<feature type="domain" description="Peptidase C39-like" evidence="1">
    <location>
        <begin position="186"/>
        <end position="298"/>
    </location>
</feature>
<dbReference type="InterPro" id="IPR039564">
    <property type="entry name" value="Peptidase_C39-like"/>
</dbReference>
<evidence type="ECO:0000313" key="4">
    <source>
        <dbReference type="Proteomes" id="UP001229955"/>
    </source>
</evidence>
<name>A0AA49JX09_9BACT</name>
<dbReference type="EMBL" id="CP130613">
    <property type="protein sequence ID" value="WKW16443.1"/>
    <property type="molecule type" value="Genomic_DNA"/>
</dbReference>
<accession>A0AA49JX09</accession>
<gene>
    <name evidence="2" type="ORF">Strain138_002859</name>
    <name evidence="3" type="ORF">Strain318_002859</name>
</gene>
<dbReference type="RefSeq" id="WP_367886384.1">
    <property type="nucleotide sequence ID" value="NZ_CP130612.1"/>
</dbReference>